<dbReference type="EMBL" id="VUNR01000005">
    <property type="protein sequence ID" value="MSU08108.1"/>
    <property type="molecule type" value="Genomic_DNA"/>
</dbReference>
<dbReference type="InterPro" id="IPR051401">
    <property type="entry name" value="GtrA_CellWall_Glycosyl"/>
</dbReference>
<feature type="transmembrane region" description="Helical" evidence="6">
    <location>
        <begin position="14"/>
        <end position="36"/>
    </location>
</feature>
<organism evidence="8 9">
    <name type="scientific">Anaerovibrio slackiae</name>
    <dbReference type="NCBI Taxonomy" id="2652309"/>
    <lineage>
        <taxon>Bacteria</taxon>
        <taxon>Bacillati</taxon>
        <taxon>Bacillota</taxon>
        <taxon>Negativicutes</taxon>
        <taxon>Selenomonadales</taxon>
        <taxon>Selenomonadaceae</taxon>
        <taxon>Anaerovibrio</taxon>
    </lineage>
</organism>
<evidence type="ECO:0000256" key="5">
    <source>
        <dbReference type="ARBA" id="ARBA00023136"/>
    </source>
</evidence>
<feature type="transmembrane region" description="Helical" evidence="6">
    <location>
        <begin position="42"/>
        <end position="67"/>
    </location>
</feature>
<comment type="similarity">
    <text evidence="2">Belongs to the GtrA family.</text>
</comment>
<feature type="transmembrane region" description="Helical" evidence="6">
    <location>
        <begin position="105"/>
        <end position="124"/>
    </location>
</feature>
<dbReference type="AlphaFoldDB" id="A0A6I2U9I6"/>
<dbReference type="GO" id="GO:0000271">
    <property type="term" value="P:polysaccharide biosynthetic process"/>
    <property type="evidence" value="ECO:0007669"/>
    <property type="project" value="InterPro"/>
</dbReference>
<dbReference type="PANTHER" id="PTHR38459">
    <property type="entry name" value="PROPHAGE BACTOPRENOL-LINKED GLUCOSE TRANSLOCASE HOMOLOG"/>
    <property type="match status" value="1"/>
</dbReference>
<proteinExistence type="inferred from homology"/>
<accession>A0A6I2U9I6</accession>
<evidence type="ECO:0000256" key="2">
    <source>
        <dbReference type="ARBA" id="ARBA00009399"/>
    </source>
</evidence>
<evidence type="ECO:0000259" key="7">
    <source>
        <dbReference type="Pfam" id="PF04138"/>
    </source>
</evidence>
<comment type="caution">
    <text evidence="8">The sequence shown here is derived from an EMBL/GenBank/DDBJ whole genome shotgun (WGS) entry which is preliminary data.</text>
</comment>
<dbReference type="PANTHER" id="PTHR38459:SF1">
    <property type="entry name" value="PROPHAGE BACTOPRENOL-LINKED GLUCOSE TRANSLOCASE HOMOLOG"/>
    <property type="match status" value="1"/>
</dbReference>
<dbReference type="RefSeq" id="WP_154406267.1">
    <property type="nucleotide sequence ID" value="NZ_VUNR01000005.1"/>
</dbReference>
<dbReference type="Pfam" id="PF04138">
    <property type="entry name" value="GtrA_DPMS_TM"/>
    <property type="match status" value="1"/>
</dbReference>
<evidence type="ECO:0000256" key="1">
    <source>
        <dbReference type="ARBA" id="ARBA00004141"/>
    </source>
</evidence>
<protein>
    <submittedName>
        <fullName evidence="8">GtrA family protein</fullName>
    </submittedName>
</protein>
<dbReference type="GO" id="GO:0005886">
    <property type="term" value="C:plasma membrane"/>
    <property type="evidence" value="ECO:0007669"/>
    <property type="project" value="TreeGrafter"/>
</dbReference>
<dbReference type="InterPro" id="IPR007267">
    <property type="entry name" value="GtrA_DPMS_TM"/>
</dbReference>
<evidence type="ECO:0000256" key="3">
    <source>
        <dbReference type="ARBA" id="ARBA00022692"/>
    </source>
</evidence>
<feature type="transmembrane region" description="Helical" evidence="6">
    <location>
        <begin position="79"/>
        <end position="99"/>
    </location>
</feature>
<evidence type="ECO:0000256" key="4">
    <source>
        <dbReference type="ARBA" id="ARBA00022989"/>
    </source>
</evidence>
<keyword evidence="9" id="KW-1185">Reference proteome</keyword>
<sequence>MGWRRHWSSDVGEVFRFCLAGASTFILDYGLLYVLAEWGRVNYLYAAGISFILAVLVNYWLCIVFVFKDAQVQHLQQKVLFIGSSVVGLGINQFCMWFLVEFMMLHYMVAKIFSTIAVTLWNYVMKRKAVMGK</sequence>
<evidence type="ECO:0000256" key="6">
    <source>
        <dbReference type="SAM" id="Phobius"/>
    </source>
</evidence>
<gene>
    <name evidence="8" type="ORF">FYJ84_03765</name>
</gene>
<dbReference type="GeneID" id="96778022"/>
<comment type="subcellular location">
    <subcellularLocation>
        <location evidence="1">Membrane</location>
        <topology evidence="1">Multi-pass membrane protein</topology>
    </subcellularLocation>
</comment>
<feature type="domain" description="GtrA/DPMS transmembrane" evidence="7">
    <location>
        <begin position="16"/>
        <end position="130"/>
    </location>
</feature>
<keyword evidence="3 6" id="KW-0812">Transmembrane</keyword>
<evidence type="ECO:0000313" key="8">
    <source>
        <dbReference type="EMBL" id="MSU08108.1"/>
    </source>
</evidence>
<name>A0A6I2U9I6_9FIRM</name>
<reference evidence="8 9" key="1">
    <citation type="submission" date="2019-08" db="EMBL/GenBank/DDBJ databases">
        <title>In-depth cultivation of the pig gut microbiome towards novel bacterial diversity and tailored functional studies.</title>
        <authorList>
            <person name="Wylensek D."/>
            <person name="Hitch T.C.A."/>
            <person name="Clavel T."/>
        </authorList>
    </citation>
    <scope>NUCLEOTIDE SEQUENCE [LARGE SCALE GENOMIC DNA]</scope>
    <source>
        <strain evidence="8 9">WCA-693-APC-5D-A</strain>
    </source>
</reference>
<dbReference type="Proteomes" id="UP000433181">
    <property type="component" value="Unassembled WGS sequence"/>
</dbReference>
<evidence type="ECO:0000313" key="9">
    <source>
        <dbReference type="Proteomes" id="UP000433181"/>
    </source>
</evidence>
<keyword evidence="5 6" id="KW-0472">Membrane</keyword>
<keyword evidence="4 6" id="KW-1133">Transmembrane helix</keyword>